<evidence type="ECO:0000313" key="3">
    <source>
        <dbReference type="Proteomes" id="UP000092124"/>
    </source>
</evidence>
<dbReference type="EMBL" id="LZPO01000281">
    <property type="protein sequence ID" value="OBS83684.1"/>
    <property type="molecule type" value="Genomic_DNA"/>
</dbReference>
<protein>
    <submittedName>
        <fullName evidence="2">Uncharacterized protein</fullName>
    </submittedName>
</protein>
<evidence type="ECO:0000256" key="1">
    <source>
        <dbReference type="SAM" id="MobiDB-lite"/>
    </source>
</evidence>
<dbReference type="AlphaFoldDB" id="A0A1A6HZP0"/>
<feature type="region of interest" description="Disordered" evidence="1">
    <location>
        <begin position="33"/>
        <end position="60"/>
    </location>
</feature>
<name>A0A1A6HZP0_NEOLE</name>
<evidence type="ECO:0000313" key="2">
    <source>
        <dbReference type="EMBL" id="OBS83684.1"/>
    </source>
</evidence>
<accession>A0A1A6HZP0</accession>
<feature type="non-terminal residue" evidence="2">
    <location>
        <position position="1"/>
    </location>
</feature>
<comment type="caution">
    <text evidence="2">The sequence shown here is derived from an EMBL/GenBank/DDBJ whole genome shotgun (WGS) entry which is preliminary data.</text>
</comment>
<feature type="compositionally biased region" description="Polar residues" evidence="1">
    <location>
        <begin position="38"/>
        <end position="47"/>
    </location>
</feature>
<proteinExistence type="predicted"/>
<organism evidence="2 3">
    <name type="scientific">Neotoma lepida</name>
    <name type="common">Desert woodrat</name>
    <dbReference type="NCBI Taxonomy" id="56216"/>
    <lineage>
        <taxon>Eukaryota</taxon>
        <taxon>Metazoa</taxon>
        <taxon>Chordata</taxon>
        <taxon>Craniata</taxon>
        <taxon>Vertebrata</taxon>
        <taxon>Euteleostomi</taxon>
        <taxon>Mammalia</taxon>
        <taxon>Eutheria</taxon>
        <taxon>Euarchontoglires</taxon>
        <taxon>Glires</taxon>
        <taxon>Rodentia</taxon>
        <taxon>Myomorpha</taxon>
        <taxon>Muroidea</taxon>
        <taxon>Cricetidae</taxon>
        <taxon>Neotominae</taxon>
        <taxon>Neotoma</taxon>
    </lineage>
</organism>
<feature type="non-terminal residue" evidence="2">
    <location>
        <position position="75"/>
    </location>
</feature>
<sequence length="75" mass="7867">VNGAEHRSARAVLSNVPTPTVSLSGHLLKEFSPESPDNAVQSISATEHLTPRRGSGPYQGGSCCQWAWASSSPCC</sequence>
<dbReference type="Proteomes" id="UP000092124">
    <property type="component" value="Unassembled WGS sequence"/>
</dbReference>
<keyword evidence="3" id="KW-1185">Reference proteome</keyword>
<gene>
    <name evidence="2" type="ORF">A6R68_22326</name>
</gene>
<reference evidence="2 3" key="1">
    <citation type="submission" date="2016-06" db="EMBL/GenBank/DDBJ databases">
        <title>The Draft Genome Sequence and Annotation of the Desert Woodrat Neotoma lepida.</title>
        <authorList>
            <person name="Campbell M."/>
            <person name="Oakeson K.F."/>
            <person name="Yandell M."/>
            <person name="Halpert J.R."/>
            <person name="Dearing D."/>
        </authorList>
    </citation>
    <scope>NUCLEOTIDE SEQUENCE [LARGE SCALE GENOMIC DNA]</scope>
    <source>
        <strain evidence="2">417</strain>
        <tissue evidence="2">Liver</tissue>
    </source>
</reference>